<evidence type="ECO:0000256" key="1">
    <source>
        <dbReference type="SAM" id="MobiDB-lite"/>
    </source>
</evidence>
<feature type="compositionally biased region" description="Acidic residues" evidence="1">
    <location>
        <begin position="239"/>
        <end position="248"/>
    </location>
</feature>
<sequence length="1029" mass="116687">MAGIFKVGDRVYLRKPDSNNAVGHGTVVSVLPTFRVHTIPLGTNSIAVRVDRVDDYLHPLPLQSMDATHLGEIELGMNVRWPRDLLRQFSLADDPVQDDALRDDARVQCSQSTFLTPTPQIDYTNRQNWFLLEIYIVMKMTDGAKIPVAEGLVTQTAPSTSINNKKLGELNVGVAVTKLVDGISLDSLRNTSLSDFSTGPKLISWSIKSVFSKKFCRSLHSLQHEVQDDPESEVPLSSGDDDDDEEFIGETPPPLESRESQPEFEPAKKKRNYNSSVRNPPDPLRRARSDAKKKAQLQTTEEKIRRIQRTTCCGELCCRKVPYEVIRQCRLEYFGLPHDDKEEYIHTRLHMRHQSAIDAGKHIIDQKLICKRAFWTIYGFSKTKYYKMIAQSLDGIVRGYHGNKGSLKPRATTSEAHALLKQLLQQLAEPMPHMQCTFADGSTSVVQMLPSCYTRKSIMRELNAKIASIGGSGVSKSLFYTTWASTYKNYKFHKRWAFAKCDTCIKLKLQLMEERRPDFRRPIEEERIEHMREQMSRRSVYYAKRALAKAQPERYLCIIHDKMDQAKTNIPRLADNMKRLHIGGCIPLPISLTCMLTHGRKPGIFWHLSLTGLWPGDPNFTVSSLARCLRDLEQVPDNGDHTGDLSRTTSNQSLFTCLLDQKAFKATLGREGAVDSTYFELHGSGSEPTAATDTLPTTFTKLPRAFLLQMDNSAKDNKNIHVLAFCSELVKRGIFETVEVNFLMVGHTHEDIDALFSKVSARTINKDVLTLPTLMAEIWESEAMHPVPLLLEEVADYKSYVGGFLDKLEGHSQPIGFRFSMANNVPIYKFQAKIAGPWMPEGGHSLWKKRNGQFIFPEEEPRALPLPSTHPRLGEVSPFINNLITFLKDTYCKDETSEGYRKYSPVVSYWERVKANLTRIQPLQEEKLQSGFWPQTNHGTGFMTDAQYEDGLGVEQDEPGLDELERELQAENEMQLQPYVGPPSLRPKRAFVPLEDICEGKFVVLRPEDDFEVEVPRAVLILSNDFPPG</sequence>
<name>A0ABD3HIW6_9MARC</name>
<gene>
    <name evidence="3" type="ORF">R1sor_005024</name>
</gene>
<reference evidence="3 4" key="1">
    <citation type="submission" date="2024-09" db="EMBL/GenBank/DDBJ databases">
        <title>Chromosome-scale assembly of Riccia sorocarpa.</title>
        <authorList>
            <person name="Paukszto L."/>
        </authorList>
    </citation>
    <scope>NUCLEOTIDE SEQUENCE [LARGE SCALE GENOMIC DNA]</scope>
    <source>
        <strain evidence="3">LP-2024</strain>
        <tissue evidence="3">Aerial parts of the thallus</tissue>
    </source>
</reference>
<protein>
    <recommendedName>
        <fullName evidence="2">DUF7869 domain-containing protein</fullName>
    </recommendedName>
</protein>
<dbReference type="EMBL" id="JBJQOH010000003">
    <property type="protein sequence ID" value="KAL3691373.1"/>
    <property type="molecule type" value="Genomic_DNA"/>
</dbReference>
<dbReference type="Proteomes" id="UP001633002">
    <property type="component" value="Unassembled WGS sequence"/>
</dbReference>
<proteinExistence type="predicted"/>
<organism evidence="3 4">
    <name type="scientific">Riccia sorocarpa</name>
    <dbReference type="NCBI Taxonomy" id="122646"/>
    <lineage>
        <taxon>Eukaryota</taxon>
        <taxon>Viridiplantae</taxon>
        <taxon>Streptophyta</taxon>
        <taxon>Embryophyta</taxon>
        <taxon>Marchantiophyta</taxon>
        <taxon>Marchantiopsida</taxon>
        <taxon>Marchantiidae</taxon>
        <taxon>Marchantiales</taxon>
        <taxon>Ricciaceae</taxon>
        <taxon>Riccia</taxon>
    </lineage>
</organism>
<accession>A0ABD3HIW6</accession>
<feature type="compositionally biased region" description="Basic and acidic residues" evidence="1">
    <location>
        <begin position="283"/>
        <end position="293"/>
    </location>
</feature>
<dbReference type="Pfam" id="PF25273">
    <property type="entry name" value="DUF7869"/>
    <property type="match status" value="1"/>
</dbReference>
<keyword evidence="4" id="KW-1185">Reference proteome</keyword>
<comment type="caution">
    <text evidence="3">The sequence shown here is derived from an EMBL/GenBank/DDBJ whole genome shotgun (WGS) entry which is preliminary data.</text>
</comment>
<evidence type="ECO:0000313" key="4">
    <source>
        <dbReference type="Proteomes" id="UP001633002"/>
    </source>
</evidence>
<evidence type="ECO:0000259" key="2">
    <source>
        <dbReference type="Pfam" id="PF25273"/>
    </source>
</evidence>
<dbReference type="PANTHER" id="PTHR33153">
    <property type="entry name" value="MYND-TYPE DOMAIN-CONTAINING PROTEIN"/>
    <property type="match status" value="1"/>
</dbReference>
<feature type="compositionally biased region" description="Basic and acidic residues" evidence="1">
    <location>
        <begin position="256"/>
        <end position="267"/>
    </location>
</feature>
<dbReference type="PANTHER" id="PTHR33153:SF3">
    <property type="entry name" value="TRAFFICKING PROTEIN PARTICLE COMPLEX SUBUNIT 11 DOMAIN-CONTAINING PROTEIN"/>
    <property type="match status" value="1"/>
</dbReference>
<evidence type="ECO:0000313" key="3">
    <source>
        <dbReference type="EMBL" id="KAL3691373.1"/>
    </source>
</evidence>
<dbReference type="AlphaFoldDB" id="A0ABD3HIW6"/>
<feature type="domain" description="DUF7869" evidence="2">
    <location>
        <begin position="700"/>
        <end position="824"/>
    </location>
</feature>
<dbReference type="InterPro" id="IPR057191">
    <property type="entry name" value="DUF7869"/>
</dbReference>
<feature type="region of interest" description="Disordered" evidence="1">
    <location>
        <begin position="224"/>
        <end position="299"/>
    </location>
</feature>